<keyword evidence="4 8" id="KW-0560">Oxidoreductase</keyword>
<accession>A0A2G5TB82</accession>
<organism evidence="10 11">
    <name type="scientific">Caenorhabditis nigoni</name>
    <dbReference type="NCBI Taxonomy" id="1611254"/>
    <lineage>
        <taxon>Eukaryota</taxon>
        <taxon>Metazoa</taxon>
        <taxon>Ecdysozoa</taxon>
        <taxon>Nematoda</taxon>
        <taxon>Chromadorea</taxon>
        <taxon>Rhabditida</taxon>
        <taxon>Rhabditina</taxon>
        <taxon>Rhabditomorpha</taxon>
        <taxon>Rhabditoidea</taxon>
        <taxon>Rhabditidae</taxon>
        <taxon>Peloderinae</taxon>
        <taxon>Caenorhabditis</taxon>
    </lineage>
</organism>
<evidence type="ECO:0000256" key="9">
    <source>
        <dbReference type="SAM" id="SignalP"/>
    </source>
</evidence>
<evidence type="ECO:0000256" key="2">
    <source>
        <dbReference type="ARBA" id="ARBA00010617"/>
    </source>
</evidence>
<dbReference type="PROSITE" id="PS00086">
    <property type="entry name" value="CYTOCHROME_P450"/>
    <property type="match status" value="1"/>
</dbReference>
<dbReference type="GO" id="GO:0005737">
    <property type="term" value="C:cytoplasm"/>
    <property type="evidence" value="ECO:0007669"/>
    <property type="project" value="TreeGrafter"/>
</dbReference>
<dbReference type="PANTHER" id="PTHR24300">
    <property type="entry name" value="CYTOCHROME P450 508A4-RELATED"/>
    <property type="match status" value="1"/>
</dbReference>
<sequence>MILLLLFTTLFLWLFHELYWKRRNYPNGPLPLPVIGNMVPIMKQKPGYEAFRQWTKDFGDVFTFWLGTKPYIVVSSYKRLKETFILDGDTYADKAYQPFQEQFRGGQYGVIDTNGHVWSTHRRFALSTFRDFGLGKDLMQQKILIEVDEVFRKFDQNIGREQEIPGVFYNAGANVINQLIFGYRFDEEKQEELKKLKALMEFQETAFTTFKVQVQFFAPIVGRMLPGKSVEELLAEFTVDFYKFFDRQIEEHRSRIDFDSEENLDYAEAYLKEQKKKESEGDMELFSDRQLSNMCFDLWVAGLSTTHTTLSWIIAYVLNHPEVQKKVHEELDEVIGSDRLISTGDKNNLPFMNAVINESQRCANIVPLNQIHCVSKDTMINGVLVKKGTGIIPQISTVLLDETTFPDPYEFNPDRFIDEHGKLKKVEELCAFSVGKRQCLGEGLARMEMFLFISNFFNRYQVTPGSSGPPSLEKETMFNATPRKISAILTKRYL</sequence>
<evidence type="ECO:0000256" key="5">
    <source>
        <dbReference type="ARBA" id="ARBA00023004"/>
    </source>
</evidence>
<evidence type="ECO:0000256" key="8">
    <source>
        <dbReference type="RuleBase" id="RU000461"/>
    </source>
</evidence>
<keyword evidence="3 7" id="KW-0479">Metal-binding</keyword>
<dbReference type="STRING" id="1611254.A0A2G5TB82"/>
<evidence type="ECO:0000313" key="11">
    <source>
        <dbReference type="Proteomes" id="UP000230233"/>
    </source>
</evidence>
<dbReference type="Pfam" id="PF00067">
    <property type="entry name" value="p450"/>
    <property type="match status" value="1"/>
</dbReference>
<dbReference type="GO" id="GO:0006805">
    <property type="term" value="P:xenobiotic metabolic process"/>
    <property type="evidence" value="ECO:0007669"/>
    <property type="project" value="TreeGrafter"/>
</dbReference>
<evidence type="ECO:0000256" key="6">
    <source>
        <dbReference type="ARBA" id="ARBA00023033"/>
    </source>
</evidence>
<evidence type="ECO:0000256" key="3">
    <source>
        <dbReference type="ARBA" id="ARBA00022723"/>
    </source>
</evidence>
<dbReference type="PRINTS" id="PR00463">
    <property type="entry name" value="EP450I"/>
</dbReference>
<keyword evidence="9" id="KW-0732">Signal</keyword>
<name>A0A2G5TB82_9PELO</name>
<comment type="cofactor">
    <cofactor evidence="1 7">
        <name>heme</name>
        <dbReference type="ChEBI" id="CHEBI:30413"/>
    </cofactor>
</comment>
<feature type="binding site" description="axial binding residue" evidence="7">
    <location>
        <position position="439"/>
    </location>
    <ligand>
        <name>heme</name>
        <dbReference type="ChEBI" id="CHEBI:30413"/>
    </ligand>
    <ligandPart>
        <name>Fe</name>
        <dbReference type="ChEBI" id="CHEBI:18248"/>
    </ligandPart>
</feature>
<dbReference type="InterPro" id="IPR002401">
    <property type="entry name" value="Cyt_P450_E_grp-I"/>
</dbReference>
<protein>
    <recommendedName>
        <fullName evidence="12">Cytochrome P450</fullName>
    </recommendedName>
</protein>
<feature type="signal peptide" evidence="9">
    <location>
        <begin position="1"/>
        <end position="20"/>
    </location>
</feature>
<dbReference type="GO" id="GO:0016712">
    <property type="term" value="F:oxidoreductase activity, acting on paired donors, with incorporation or reduction of molecular oxygen, reduced flavin or flavoprotein as one donor, and incorporation of one atom of oxygen"/>
    <property type="evidence" value="ECO:0007669"/>
    <property type="project" value="TreeGrafter"/>
</dbReference>
<comment type="caution">
    <text evidence="10">The sequence shown here is derived from an EMBL/GenBank/DDBJ whole genome shotgun (WGS) entry which is preliminary data.</text>
</comment>
<evidence type="ECO:0000256" key="4">
    <source>
        <dbReference type="ARBA" id="ARBA00023002"/>
    </source>
</evidence>
<dbReference type="InterPro" id="IPR001128">
    <property type="entry name" value="Cyt_P450"/>
</dbReference>
<dbReference type="PANTHER" id="PTHR24300:SF209">
    <property type="entry name" value="CYTOCHROME P450 FAMILY"/>
    <property type="match status" value="1"/>
</dbReference>
<evidence type="ECO:0000313" key="10">
    <source>
        <dbReference type="EMBL" id="PIC24498.1"/>
    </source>
</evidence>
<dbReference type="GO" id="GO:0020037">
    <property type="term" value="F:heme binding"/>
    <property type="evidence" value="ECO:0007669"/>
    <property type="project" value="InterPro"/>
</dbReference>
<dbReference type="GO" id="GO:0006082">
    <property type="term" value="P:organic acid metabolic process"/>
    <property type="evidence" value="ECO:0007669"/>
    <property type="project" value="TreeGrafter"/>
</dbReference>
<dbReference type="GO" id="GO:0005506">
    <property type="term" value="F:iron ion binding"/>
    <property type="evidence" value="ECO:0007669"/>
    <property type="project" value="InterPro"/>
</dbReference>
<dbReference type="SUPFAM" id="SSF48264">
    <property type="entry name" value="Cytochrome P450"/>
    <property type="match status" value="1"/>
</dbReference>
<comment type="similarity">
    <text evidence="2 8">Belongs to the cytochrome P450 family.</text>
</comment>
<dbReference type="CDD" id="cd20617">
    <property type="entry name" value="CYP1_2-like"/>
    <property type="match status" value="1"/>
</dbReference>
<gene>
    <name evidence="10" type="primary">Cnig_chr_V.g17818</name>
    <name evidence="10" type="ORF">B9Z55_017818</name>
</gene>
<dbReference type="InterPro" id="IPR036396">
    <property type="entry name" value="Cyt_P450_sf"/>
</dbReference>
<dbReference type="Gene3D" id="1.10.630.10">
    <property type="entry name" value="Cytochrome P450"/>
    <property type="match status" value="1"/>
</dbReference>
<evidence type="ECO:0000256" key="1">
    <source>
        <dbReference type="ARBA" id="ARBA00001971"/>
    </source>
</evidence>
<feature type="chain" id="PRO_5013599690" description="Cytochrome P450" evidence="9">
    <location>
        <begin position="21"/>
        <end position="494"/>
    </location>
</feature>
<dbReference type="InterPro" id="IPR017972">
    <property type="entry name" value="Cyt_P450_CS"/>
</dbReference>
<evidence type="ECO:0000256" key="7">
    <source>
        <dbReference type="PIRSR" id="PIRSR602401-1"/>
    </source>
</evidence>
<dbReference type="OrthoDB" id="1055148at2759"/>
<dbReference type="Proteomes" id="UP000230233">
    <property type="component" value="Chromosome V"/>
</dbReference>
<keyword evidence="5 7" id="KW-0408">Iron</keyword>
<proteinExistence type="inferred from homology"/>
<dbReference type="PRINTS" id="PR00385">
    <property type="entry name" value="P450"/>
</dbReference>
<reference evidence="11" key="1">
    <citation type="submission" date="2017-10" db="EMBL/GenBank/DDBJ databases">
        <title>Rapid genome shrinkage in a self-fertile nematode reveals novel sperm competition proteins.</title>
        <authorList>
            <person name="Yin D."/>
            <person name="Schwarz E.M."/>
            <person name="Thomas C.G."/>
            <person name="Felde R.L."/>
            <person name="Korf I.F."/>
            <person name="Cutter A.D."/>
            <person name="Schartner C.M."/>
            <person name="Ralston E.J."/>
            <person name="Meyer B.J."/>
            <person name="Haag E.S."/>
        </authorList>
    </citation>
    <scope>NUCLEOTIDE SEQUENCE [LARGE SCALE GENOMIC DNA]</scope>
    <source>
        <strain evidence="11">JU1422</strain>
    </source>
</reference>
<dbReference type="FunFam" id="1.10.630.10:FF:000036">
    <property type="entry name" value="CYtochrome P450 family"/>
    <property type="match status" value="1"/>
</dbReference>
<dbReference type="InterPro" id="IPR050182">
    <property type="entry name" value="Cytochrome_P450_fam2"/>
</dbReference>
<keyword evidence="6 8" id="KW-0503">Monooxygenase</keyword>
<dbReference type="EMBL" id="PDUG01000005">
    <property type="protein sequence ID" value="PIC24498.1"/>
    <property type="molecule type" value="Genomic_DNA"/>
</dbReference>
<keyword evidence="11" id="KW-1185">Reference proteome</keyword>
<evidence type="ECO:0008006" key="12">
    <source>
        <dbReference type="Google" id="ProtNLM"/>
    </source>
</evidence>
<dbReference type="AlphaFoldDB" id="A0A2G5TB82"/>
<keyword evidence="7 8" id="KW-0349">Heme</keyword>